<keyword evidence="3" id="KW-1185">Reference proteome</keyword>
<dbReference type="GO" id="GO:0004177">
    <property type="term" value="F:aminopeptidase activity"/>
    <property type="evidence" value="ECO:0007669"/>
    <property type="project" value="InterPro"/>
</dbReference>
<evidence type="ECO:0000256" key="1">
    <source>
        <dbReference type="ARBA" id="ARBA00022723"/>
    </source>
</evidence>
<dbReference type="AlphaFoldDB" id="F6B869"/>
<sequence>MFNLDKIKPGVISMLRVNMGLKNGESVLVVNDVPRPEEWYLSFSEIKDMAERSVLARGIYEICREAFKDNRVDYLVYPSVGQSGKEPPDFVTEKLLGYDVIILVTTHSLSHTNAREKATQTGARIASMPGIEYAMFLEDGPMAVDYAAIRQETETISAMLTKAKRARVTTDLGTDLVFSIEGREGGPDTGIYDVKGEWGNLPGGEAFVAPVEGTANGKLVVPKGWYPGLIEDMVLEFKDGYVVSLQGGGQVGAEFSRLLAFGDDSLKHRRNCAELGIGTNPKAKKPDNVLEAEKIKGTIHIAIGDSSHLGGVTESDLHEDFVIPNPRLYLDGEMVLGK</sequence>
<dbReference type="GO" id="GO:0046872">
    <property type="term" value="F:metal ion binding"/>
    <property type="evidence" value="ECO:0007669"/>
    <property type="project" value="UniProtKB-KW"/>
</dbReference>
<evidence type="ECO:0008006" key="4">
    <source>
        <dbReference type="Google" id="ProtNLM"/>
    </source>
</evidence>
<dbReference type="SUPFAM" id="SSF144052">
    <property type="entry name" value="Thermophilic metalloprotease-like"/>
    <property type="match status" value="1"/>
</dbReference>
<reference evidence="2 3" key="1">
    <citation type="submission" date="2011-05" db="EMBL/GenBank/DDBJ databases">
        <title>Complete sequence of Desulfotomaculum carboxydivorans CO-1-SRB.</title>
        <authorList>
            <consortium name="US DOE Joint Genome Institute"/>
            <person name="Lucas S."/>
            <person name="Han J."/>
            <person name="Lapidus A."/>
            <person name="Cheng J.-F."/>
            <person name="Goodwin L."/>
            <person name="Pitluck S."/>
            <person name="Peters L."/>
            <person name="Mikhailova N."/>
            <person name="Lu M."/>
            <person name="Han C."/>
            <person name="Tapia R."/>
            <person name="Land M."/>
            <person name="Hauser L."/>
            <person name="Kyrpides N."/>
            <person name="Ivanova N."/>
            <person name="Pagani I."/>
            <person name="Stams A."/>
            <person name="Plugge C."/>
            <person name="Muyzer G."/>
            <person name="Kuever J."/>
            <person name="Parshina S."/>
            <person name="Ivanova A."/>
            <person name="Nazina T."/>
            <person name="Woyke T."/>
        </authorList>
    </citation>
    <scope>NUCLEOTIDE SEQUENCE [LARGE SCALE GENOMIC DNA]</scope>
    <source>
        <strain evidence="3">DSM 14880 / VKM B-2319 / CO-1-SRB</strain>
    </source>
</reference>
<dbReference type="GO" id="GO:0006508">
    <property type="term" value="P:proteolysis"/>
    <property type="evidence" value="ECO:0007669"/>
    <property type="project" value="InterPro"/>
</dbReference>
<dbReference type="InterPro" id="IPR058739">
    <property type="entry name" value="NicX"/>
</dbReference>
<name>F6B869_DESCC</name>
<dbReference type="Pfam" id="PF26233">
    <property type="entry name" value="NicX"/>
    <property type="match status" value="1"/>
</dbReference>
<proteinExistence type="predicted"/>
<dbReference type="PANTHER" id="PTHR34448">
    <property type="entry name" value="AMINOPEPTIDASE"/>
    <property type="match status" value="1"/>
</dbReference>
<keyword evidence="1" id="KW-0479">Metal-binding</keyword>
<dbReference type="STRING" id="868595.Desca_0625"/>
<dbReference type="PANTHER" id="PTHR34448:SF1">
    <property type="entry name" value="BLL6088 PROTEIN"/>
    <property type="match status" value="1"/>
</dbReference>
<dbReference type="EMBL" id="CP002736">
    <property type="protein sequence ID" value="AEF93514.1"/>
    <property type="molecule type" value="Genomic_DNA"/>
</dbReference>
<accession>F6B869</accession>
<evidence type="ECO:0000313" key="2">
    <source>
        <dbReference type="EMBL" id="AEF93514.1"/>
    </source>
</evidence>
<protein>
    <recommendedName>
        <fullName evidence="4">Peptidase M29 aminopeptidase II</fullName>
    </recommendedName>
</protein>
<dbReference type="eggNOG" id="COG2309">
    <property type="taxonomic scope" value="Bacteria"/>
</dbReference>
<dbReference type="RefSeq" id="WP_013809741.1">
    <property type="nucleotide sequence ID" value="NC_015565.1"/>
</dbReference>
<evidence type="ECO:0000313" key="3">
    <source>
        <dbReference type="Proteomes" id="UP000009226"/>
    </source>
</evidence>
<dbReference type="InterPro" id="IPR052170">
    <property type="entry name" value="M29_Exopeptidase"/>
</dbReference>
<dbReference type="HOGENOM" id="CLU_062630_0_0_9"/>
<dbReference type="Proteomes" id="UP000009226">
    <property type="component" value="Chromosome"/>
</dbReference>
<dbReference type="KEGG" id="dca:Desca_0625"/>
<gene>
    <name evidence="2" type="ordered locus">Desca_0625</name>
</gene>
<organism evidence="2 3">
    <name type="scientific">Desulfotomaculum nigrificans (strain DSM 14880 / VKM B-2319 / CO-1-SRB)</name>
    <name type="common">Desulfotomaculum carboxydivorans</name>
    <dbReference type="NCBI Taxonomy" id="868595"/>
    <lineage>
        <taxon>Bacteria</taxon>
        <taxon>Bacillati</taxon>
        <taxon>Bacillota</taxon>
        <taxon>Clostridia</taxon>
        <taxon>Eubacteriales</taxon>
        <taxon>Desulfotomaculaceae</taxon>
        <taxon>Desulfotomaculum</taxon>
    </lineage>
</organism>